<dbReference type="AlphaFoldDB" id="A0A5J9VCZ3"/>
<dbReference type="Gramene" id="TVU33836">
    <property type="protein sequence ID" value="TVU33836"/>
    <property type="gene ID" value="EJB05_15647"/>
</dbReference>
<comment type="caution">
    <text evidence="2">The sequence shown here is derived from an EMBL/GenBank/DDBJ whole genome shotgun (WGS) entry which is preliminary data.</text>
</comment>
<evidence type="ECO:0000256" key="1">
    <source>
        <dbReference type="SAM" id="MobiDB-lite"/>
    </source>
</evidence>
<feature type="region of interest" description="Disordered" evidence="1">
    <location>
        <begin position="70"/>
        <end position="143"/>
    </location>
</feature>
<sequence>MRVGLDCSETEMLAMGIDGVPALVAFTSMMAPLKIVGGCTQFAKLSSTTNAGSHMTLRAQPQLLDPKECKRQRERNRIPQAGDVAGHKGTIDFNEKLSDTPTSPAKTSSWIISSDEKKEAKRRRERARYANMTHEKKKYRFHR</sequence>
<feature type="compositionally biased region" description="Basic and acidic residues" evidence="1">
    <location>
        <begin position="85"/>
        <end position="98"/>
    </location>
</feature>
<keyword evidence="3" id="KW-1185">Reference proteome</keyword>
<reference evidence="2 3" key="1">
    <citation type="journal article" date="2019" name="Sci. Rep.">
        <title>A high-quality genome of Eragrostis curvula grass provides insights into Poaceae evolution and supports new strategies to enhance forage quality.</title>
        <authorList>
            <person name="Carballo J."/>
            <person name="Santos B.A.C.M."/>
            <person name="Zappacosta D."/>
            <person name="Garbus I."/>
            <person name="Selva J.P."/>
            <person name="Gallo C.A."/>
            <person name="Diaz A."/>
            <person name="Albertini E."/>
            <person name="Caccamo M."/>
            <person name="Echenique V."/>
        </authorList>
    </citation>
    <scope>NUCLEOTIDE SEQUENCE [LARGE SCALE GENOMIC DNA]</scope>
    <source>
        <strain evidence="3">cv. Victoria</strain>
        <tissue evidence="2">Leaf</tissue>
    </source>
</reference>
<evidence type="ECO:0000313" key="3">
    <source>
        <dbReference type="Proteomes" id="UP000324897"/>
    </source>
</evidence>
<organism evidence="2 3">
    <name type="scientific">Eragrostis curvula</name>
    <name type="common">weeping love grass</name>
    <dbReference type="NCBI Taxonomy" id="38414"/>
    <lineage>
        <taxon>Eukaryota</taxon>
        <taxon>Viridiplantae</taxon>
        <taxon>Streptophyta</taxon>
        <taxon>Embryophyta</taxon>
        <taxon>Tracheophyta</taxon>
        <taxon>Spermatophyta</taxon>
        <taxon>Magnoliopsida</taxon>
        <taxon>Liliopsida</taxon>
        <taxon>Poales</taxon>
        <taxon>Poaceae</taxon>
        <taxon>PACMAD clade</taxon>
        <taxon>Chloridoideae</taxon>
        <taxon>Eragrostideae</taxon>
        <taxon>Eragrostidinae</taxon>
        <taxon>Eragrostis</taxon>
    </lineage>
</organism>
<name>A0A5J9VCZ3_9POAL</name>
<dbReference type="Proteomes" id="UP000324897">
    <property type="component" value="Unassembled WGS sequence"/>
</dbReference>
<feature type="non-terminal residue" evidence="2">
    <location>
        <position position="1"/>
    </location>
</feature>
<dbReference type="EMBL" id="RWGY01000009">
    <property type="protein sequence ID" value="TVU33836.1"/>
    <property type="molecule type" value="Genomic_DNA"/>
</dbReference>
<feature type="compositionally biased region" description="Polar residues" evidence="1">
    <location>
        <begin position="99"/>
        <end position="112"/>
    </location>
</feature>
<protein>
    <submittedName>
        <fullName evidence="2">Uncharacterized protein</fullName>
    </submittedName>
</protein>
<proteinExistence type="predicted"/>
<accession>A0A5J9VCZ3</accession>
<gene>
    <name evidence="2" type="ORF">EJB05_15647</name>
</gene>
<evidence type="ECO:0000313" key="2">
    <source>
        <dbReference type="EMBL" id="TVU33836.1"/>
    </source>
</evidence>
<dbReference type="OrthoDB" id="720162at2759"/>